<keyword evidence="1" id="KW-0723">Serine/threonine-protein kinase</keyword>
<feature type="region of interest" description="Disordered" evidence="2">
    <location>
        <begin position="90"/>
        <end position="112"/>
    </location>
</feature>
<dbReference type="CDD" id="cd16936">
    <property type="entry name" value="HATPase_RsbW-like"/>
    <property type="match status" value="1"/>
</dbReference>
<dbReference type="SUPFAM" id="SSF55874">
    <property type="entry name" value="ATPase domain of HSP90 chaperone/DNA topoisomerase II/histidine kinase"/>
    <property type="match status" value="1"/>
</dbReference>
<feature type="domain" description="Histidine kinase/HSP90-like ATPase" evidence="3">
    <location>
        <begin position="25"/>
        <end position="140"/>
    </location>
</feature>
<dbReference type="InterPro" id="IPR050267">
    <property type="entry name" value="Anti-sigma-factor_SerPK"/>
</dbReference>
<feature type="region of interest" description="Disordered" evidence="2">
    <location>
        <begin position="144"/>
        <end position="171"/>
    </location>
</feature>
<dbReference type="KEGG" id="slau:SLA_4035"/>
<evidence type="ECO:0000256" key="2">
    <source>
        <dbReference type="SAM" id="MobiDB-lite"/>
    </source>
</evidence>
<dbReference type="InterPro" id="IPR003594">
    <property type="entry name" value="HATPase_dom"/>
</dbReference>
<evidence type="ECO:0000313" key="4">
    <source>
        <dbReference type="EMBL" id="BAU84924.1"/>
    </source>
</evidence>
<dbReference type="EMBL" id="AP017424">
    <property type="protein sequence ID" value="BAU84924.1"/>
    <property type="molecule type" value="Genomic_DNA"/>
</dbReference>
<dbReference type="PANTHER" id="PTHR35526:SF3">
    <property type="entry name" value="ANTI-SIGMA-F FACTOR RSBW"/>
    <property type="match status" value="1"/>
</dbReference>
<dbReference type="GO" id="GO:0004674">
    <property type="term" value="F:protein serine/threonine kinase activity"/>
    <property type="evidence" value="ECO:0007669"/>
    <property type="project" value="UniProtKB-KW"/>
</dbReference>
<dbReference type="InterPro" id="IPR036890">
    <property type="entry name" value="HATPase_C_sf"/>
</dbReference>
<organism evidence="4 5">
    <name type="scientific">Streptomyces laurentii</name>
    <dbReference type="NCBI Taxonomy" id="39478"/>
    <lineage>
        <taxon>Bacteria</taxon>
        <taxon>Bacillati</taxon>
        <taxon>Actinomycetota</taxon>
        <taxon>Actinomycetes</taxon>
        <taxon>Kitasatosporales</taxon>
        <taxon>Streptomycetaceae</taxon>
        <taxon>Streptomyces</taxon>
    </lineage>
</organism>
<protein>
    <submittedName>
        <fullName evidence="4">Regulatory protein</fullName>
    </submittedName>
</protein>
<evidence type="ECO:0000313" key="5">
    <source>
        <dbReference type="Proteomes" id="UP000217676"/>
    </source>
</evidence>
<evidence type="ECO:0000259" key="3">
    <source>
        <dbReference type="Pfam" id="PF13581"/>
    </source>
</evidence>
<dbReference type="PANTHER" id="PTHR35526">
    <property type="entry name" value="ANTI-SIGMA-F FACTOR RSBW-RELATED"/>
    <property type="match status" value="1"/>
</dbReference>
<dbReference type="Gene3D" id="3.30.565.10">
    <property type="entry name" value="Histidine kinase-like ATPase, C-terminal domain"/>
    <property type="match status" value="1"/>
</dbReference>
<dbReference type="Proteomes" id="UP000217676">
    <property type="component" value="Chromosome"/>
</dbReference>
<proteinExistence type="predicted"/>
<keyword evidence="5" id="KW-1185">Reference proteome</keyword>
<gene>
    <name evidence="4" type="ORF">SLA_4035</name>
</gene>
<accession>A0A160P237</accession>
<evidence type="ECO:0000256" key="1">
    <source>
        <dbReference type="ARBA" id="ARBA00022527"/>
    </source>
</evidence>
<reference evidence="4 5" key="1">
    <citation type="journal article" date="2016" name="Genome Announc.">
        <title>Complete Genome Sequence of Thiostrepton-Producing Streptomyces laurentii ATCC 31255.</title>
        <authorList>
            <person name="Doi K."/>
            <person name="Fujino Y."/>
            <person name="Nagayoshi Y."/>
            <person name="Ohshima T."/>
            <person name="Ogata S."/>
        </authorList>
    </citation>
    <scope>NUCLEOTIDE SEQUENCE [LARGE SCALE GENOMIC DNA]</scope>
    <source>
        <strain evidence="4 5">ATCC 31255</strain>
    </source>
</reference>
<name>A0A160P237_STRLU</name>
<dbReference type="Pfam" id="PF13581">
    <property type="entry name" value="HATPase_c_2"/>
    <property type="match status" value="1"/>
</dbReference>
<keyword evidence="1" id="KW-0418">Kinase</keyword>
<keyword evidence="1" id="KW-0808">Transferase</keyword>
<sequence length="171" mass="18702">MRNALLVAPAPHPDPPVTYWFTGPNRANSAALARHWVADLLRGNGHPLLQDRAELCTSELVTNVHRHTRSQVITVEVSFAAGHVLVRVHDDSPDREPQPQPQPQPADPYTLATSGRGLELVDALADCWSVVSDETSKSVWFLLHATEPEPDPDPDPDPDRARPEPSAEAAP</sequence>
<dbReference type="AlphaFoldDB" id="A0A160P237"/>